<evidence type="ECO:0000256" key="3">
    <source>
        <dbReference type="ARBA" id="ARBA00023002"/>
    </source>
</evidence>
<dbReference type="Proteomes" id="UP001623330">
    <property type="component" value="Unassembled WGS sequence"/>
</dbReference>
<organism evidence="6 7">
    <name type="scientific">Nakaseomyces bracarensis</name>
    <dbReference type="NCBI Taxonomy" id="273131"/>
    <lineage>
        <taxon>Eukaryota</taxon>
        <taxon>Fungi</taxon>
        <taxon>Dikarya</taxon>
        <taxon>Ascomycota</taxon>
        <taxon>Saccharomycotina</taxon>
        <taxon>Saccharomycetes</taxon>
        <taxon>Saccharomycetales</taxon>
        <taxon>Saccharomycetaceae</taxon>
        <taxon>Nakaseomyces</taxon>
    </lineage>
</organism>
<keyword evidence="2" id="KW-0521">NADP</keyword>
<keyword evidence="5" id="KW-0472">Membrane</keyword>
<proteinExistence type="inferred from homology"/>
<dbReference type="InterPro" id="IPR020904">
    <property type="entry name" value="Sc_DH/Rdtase_CS"/>
</dbReference>
<dbReference type="PANTHER" id="PTHR44169:SF6">
    <property type="entry name" value="NADPH-DEPENDENT 1-ACYLDIHYDROXYACETONE PHOSPHATE REDUCTASE"/>
    <property type="match status" value="1"/>
</dbReference>
<dbReference type="SUPFAM" id="SSF51735">
    <property type="entry name" value="NAD(P)-binding Rossmann-fold domains"/>
    <property type="match status" value="1"/>
</dbReference>
<evidence type="ECO:0000313" key="6">
    <source>
        <dbReference type="EMBL" id="KAL3234425.1"/>
    </source>
</evidence>
<keyword evidence="5" id="KW-1133">Transmembrane helix</keyword>
<dbReference type="PROSITE" id="PS00061">
    <property type="entry name" value="ADH_SHORT"/>
    <property type="match status" value="1"/>
</dbReference>
<name>A0ABR4NZ90_9SACH</name>
<comment type="caution">
    <text evidence="6">The sequence shown here is derived from an EMBL/GenBank/DDBJ whole genome shotgun (WGS) entry which is preliminary data.</text>
</comment>
<dbReference type="Gene3D" id="3.40.50.720">
    <property type="entry name" value="NAD(P)-binding Rossmann-like Domain"/>
    <property type="match status" value="1"/>
</dbReference>
<evidence type="ECO:0000313" key="7">
    <source>
        <dbReference type="Proteomes" id="UP001623330"/>
    </source>
</evidence>
<evidence type="ECO:0000256" key="2">
    <source>
        <dbReference type="ARBA" id="ARBA00022857"/>
    </source>
</evidence>
<comment type="similarity">
    <text evidence="1 4">Belongs to the short-chain dehydrogenases/reductases (SDR) family.</text>
</comment>
<evidence type="ECO:0000256" key="4">
    <source>
        <dbReference type="RuleBase" id="RU000363"/>
    </source>
</evidence>
<dbReference type="InterPro" id="IPR036291">
    <property type="entry name" value="NAD(P)-bd_dom_sf"/>
</dbReference>
<evidence type="ECO:0000256" key="5">
    <source>
        <dbReference type="SAM" id="Phobius"/>
    </source>
</evidence>
<reference evidence="6 7" key="1">
    <citation type="submission" date="2024-05" db="EMBL/GenBank/DDBJ databases">
        <title>Long read based assembly of the Candida bracarensis genome reveals expanded adhesin content.</title>
        <authorList>
            <person name="Marcet-Houben M."/>
            <person name="Ksiezopolska E."/>
            <person name="Gabaldon T."/>
        </authorList>
    </citation>
    <scope>NUCLEOTIDE SEQUENCE [LARGE SCALE GENOMIC DNA]</scope>
    <source>
        <strain evidence="6 7">CBM6</strain>
    </source>
</reference>
<keyword evidence="5" id="KW-0812">Transmembrane</keyword>
<keyword evidence="3" id="KW-0560">Oxidoreductase</keyword>
<feature type="transmembrane region" description="Helical" evidence="5">
    <location>
        <begin position="253"/>
        <end position="273"/>
    </location>
</feature>
<protein>
    <submittedName>
        <fullName evidence="6">NADPH-dependent 1-acyldihydroxyacetone phosphate reductase</fullName>
    </submittedName>
</protein>
<evidence type="ECO:0000256" key="1">
    <source>
        <dbReference type="ARBA" id="ARBA00006484"/>
    </source>
</evidence>
<dbReference type="Pfam" id="PF00106">
    <property type="entry name" value="adh_short"/>
    <property type="match status" value="1"/>
</dbReference>
<dbReference type="PANTHER" id="PTHR44169">
    <property type="entry name" value="NADPH-DEPENDENT 1-ACYLDIHYDROXYACETONE PHOSPHATE REDUCTASE"/>
    <property type="match status" value="1"/>
</dbReference>
<accession>A0ABR4NZ90</accession>
<sequence length="294" mass="32709">MAETLRRKVAIVTGASSGIGYEVTKELASKGIKVYACARRTAPIEPLVETFGKELVVAQHLDIADLSEIRQFKETLAEELPEGKLDILYNNAGQSCTFPALDVSHDVMEQCFKVNVFGHVNMTRELSSYLINAKGTVIFTGSIAGFTSVPFGSIYAATKAAIHQYARVLHLEMKPFGVRVINVVTGGVLTDIADKRDLPEDSIYKFPEGIAALRTRQTMAKDNHPMPANEYAKKVVSDLLSSRDPVDVYRGRMATFLSYVNIFVPYFILEWIFAKKFKLDKVSAAIQKRYAKKE</sequence>
<dbReference type="InterPro" id="IPR002347">
    <property type="entry name" value="SDR_fam"/>
</dbReference>
<keyword evidence="7" id="KW-1185">Reference proteome</keyword>
<dbReference type="CDD" id="cd05374">
    <property type="entry name" value="17beta-HSD-like_SDR_c"/>
    <property type="match status" value="1"/>
</dbReference>
<dbReference type="EMBL" id="JBEVYD010000003">
    <property type="protein sequence ID" value="KAL3234425.1"/>
    <property type="molecule type" value="Genomic_DNA"/>
</dbReference>
<gene>
    <name evidence="6" type="ORF">RNJ44_03187</name>
</gene>
<dbReference type="PRINTS" id="PR00081">
    <property type="entry name" value="GDHRDH"/>
</dbReference>
<dbReference type="PRINTS" id="PR00080">
    <property type="entry name" value="SDRFAMILY"/>
</dbReference>